<organism evidence="1 2">
    <name type="scientific">Nepenthes gracilis</name>
    <name type="common">Slender pitcher plant</name>
    <dbReference type="NCBI Taxonomy" id="150966"/>
    <lineage>
        <taxon>Eukaryota</taxon>
        <taxon>Viridiplantae</taxon>
        <taxon>Streptophyta</taxon>
        <taxon>Embryophyta</taxon>
        <taxon>Tracheophyta</taxon>
        <taxon>Spermatophyta</taxon>
        <taxon>Magnoliopsida</taxon>
        <taxon>eudicotyledons</taxon>
        <taxon>Gunneridae</taxon>
        <taxon>Pentapetalae</taxon>
        <taxon>Caryophyllales</taxon>
        <taxon>Nepenthaceae</taxon>
        <taxon>Nepenthes</taxon>
    </lineage>
</organism>
<gene>
    <name evidence="1" type="ORF">Nepgr_028071</name>
</gene>
<accession>A0AAD3TBN5</accession>
<proteinExistence type="predicted"/>
<dbReference type="EMBL" id="BSYO01000030">
    <property type="protein sequence ID" value="GMH26228.1"/>
    <property type="molecule type" value="Genomic_DNA"/>
</dbReference>
<dbReference type="AlphaFoldDB" id="A0AAD3TBN5"/>
<sequence length="88" mass="9898">MLPISRNSASGKDAILEIETLNSDKESGRPMCTNSCQNSWKLEFGDMDHKYLDGVSPEESQVREIKKTCADYGASKTFLWRGVCYSNK</sequence>
<evidence type="ECO:0000313" key="2">
    <source>
        <dbReference type="Proteomes" id="UP001279734"/>
    </source>
</evidence>
<keyword evidence="2" id="KW-1185">Reference proteome</keyword>
<name>A0AAD3TBN5_NEPGR</name>
<protein>
    <submittedName>
        <fullName evidence="1">Uncharacterized protein</fullName>
    </submittedName>
</protein>
<comment type="caution">
    <text evidence="1">The sequence shown here is derived from an EMBL/GenBank/DDBJ whole genome shotgun (WGS) entry which is preliminary data.</text>
</comment>
<dbReference type="Proteomes" id="UP001279734">
    <property type="component" value="Unassembled WGS sequence"/>
</dbReference>
<evidence type="ECO:0000313" key="1">
    <source>
        <dbReference type="EMBL" id="GMH26228.1"/>
    </source>
</evidence>
<reference evidence="1" key="1">
    <citation type="submission" date="2023-05" db="EMBL/GenBank/DDBJ databases">
        <title>Nepenthes gracilis genome sequencing.</title>
        <authorList>
            <person name="Fukushima K."/>
        </authorList>
    </citation>
    <scope>NUCLEOTIDE SEQUENCE</scope>
    <source>
        <strain evidence="1">SING2019-196</strain>
    </source>
</reference>